<feature type="domain" description="Polysaccharide export protein N-terminal" evidence="16">
    <location>
        <begin position="145"/>
        <end position="210"/>
    </location>
</feature>
<evidence type="ECO:0000256" key="13">
    <source>
        <dbReference type="ARBA" id="ARBA00023237"/>
    </source>
</evidence>
<keyword evidence="15" id="KW-1133">Transmembrane helix</keyword>
<sequence>MKLCLRSVIIALLTFIIFSPAGYTQEKKQIQTVNVDALADSQILELLAQARAAGLTDEQVLANAKTNGMTAVETEKLRIRISRIRMNAMDTVDTSGKRKLNYQTDSLINPSATAIGMQNQRLPIFGADLFASNNIRFEPNMTLATPTNYILGPSDQLNITVYGQSQANWKLDVSPEGNINIPGTGIINVAGKSIQQATTLIRNKLVASKYSIGNGTSLQVNLGNIRSIKVIMVGQLKKPGTYTLPSLATVFNALYSAGGPSANGSFRKIEIIRNNKIIRQLDVYDFLVSGNQKDNINLQDQDIIRVPTYSARVEFSGEVKIPALFEVLPGETLEKLISFAGGFTDSAYTARIKVSQIANQQRRITDVLEENFASYKILRGDKFVAEGIIDRFDNRVTILGAVFRPGSYELEEGLSLAMLITKAQGLKEDAFMERGTITRLRPDNTTELISFDVKNVINKQELIPLLREDVITIASIFDLRDKYQVSINGEVRNPGTYAFAERMKLEDLIFVAGGFATGASTVRIEVARRVQNADPLSTSTAIATVFTVNSSSRLTADQSNFTLEPFDIISVFSLPGYEEQRLVKVIGEVAYPGTYAIKNRDEKISDLIKRAGGLTVLANIEGATLKRENILGVDRQKMDVNEILKNRQEQINRLNVAQTINVEQSLRNNFVGIDLKKILERPGSSIDLLVQGEDVISVPKSEQVVKVNGEVLFPSTIVYVKRKSLRDYIDNAGSFSQNAWTKKPYIIYPNGTVRSTQKFLFFKIYPSVRPGSEIFVPQKPVRTHNTLQDIFGVAGGLASLAAIVLGIVTISK</sequence>
<keyword evidence="7" id="KW-0732">Signal</keyword>
<dbReference type="Pfam" id="PF02563">
    <property type="entry name" value="Poly_export"/>
    <property type="match status" value="1"/>
</dbReference>
<dbReference type="GO" id="GO:0015159">
    <property type="term" value="F:polysaccharide transmembrane transporter activity"/>
    <property type="evidence" value="ECO:0007669"/>
    <property type="project" value="InterPro"/>
</dbReference>
<dbReference type="EMBL" id="QPKV01000006">
    <property type="protein sequence ID" value="RDC55825.1"/>
    <property type="molecule type" value="Genomic_DNA"/>
</dbReference>
<dbReference type="GO" id="GO:0009279">
    <property type="term" value="C:cell outer membrane"/>
    <property type="evidence" value="ECO:0007669"/>
    <property type="project" value="UniProtKB-SubCell"/>
</dbReference>
<dbReference type="OrthoDB" id="9808948at2"/>
<dbReference type="AlphaFoldDB" id="A0A369PX97"/>
<dbReference type="GO" id="GO:0006811">
    <property type="term" value="P:monoatomic ion transport"/>
    <property type="evidence" value="ECO:0007669"/>
    <property type="project" value="UniProtKB-KW"/>
</dbReference>
<keyword evidence="14" id="KW-0449">Lipoprotein</keyword>
<dbReference type="Pfam" id="PF10531">
    <property type="entry name" value="SLBB"/>
    <property type="match status" value="4"/>
</dbReference>
<dbReference type="InterPro" id="IPR054765">
    <property type="entry name" value="SLBB_dom"/>
</dbReference>
<evidence type="ECO:0000259" key="18">
    <source>
        <dbReference type="Pfam" id="PF22461"/>
    </source>
</evidence>
<keyword evidence="20" id="KW-1185">Reference proteome</keyword>
<dbReference type="InterPro" id="IPR049712">
    <property type="entry name" value="Poly_export"/>
</dbReference>
<evidence type="ECO:0000313" key="20">
    <source>
        <dbReference type="Proteomes" id="UP000253961"/>
    </source>
</evidence>
<evidence type="ECO:0000256" key="12">
    <source>
        <dbReference type="ARBA" id="ARBA00023139"/>
    </source>
</evidence>
<dbReference type="PANTHER" id="PTHR33619:SF3">
    <property type="entry name" value="POLYSACCHARIDE EXPORT PROTEIN GFCE-RELATED"/>
    <property type="match status" value="1"/>
</dbReference>
<evidence type="ECO:0000256" key="15">
    <source>
        <dbReference type="SAM" id="Phobius"/>
    </source>
</evidence>
<evidence type="ECO:0000256" key="5">
    <source>
        <dbReference type="ARBA" id="ARBA00022597"/>
    </source>
</evidence>
<protein>
    <submittedName>
        <fullName evidence="19">Capsule biosynthesis protein</fullName>
    </submittedName>
</protein>
<dbReference type="GO" id="GO:0046930">
    <property type="term" value="C:pore complex"/>
    <property type="evidence" value="ECO:0007669"/>
    <property type="project" value="UniProtKB-KW"/>
</dbReference>
<evidence type="ECO:0000259" key="17">
    <source>
        <dbReference type="Pfam" id="PF10531"/>
    </source>
</evidence>
<dbReference type="InterPro" id="IPR019554">
    <property type="entry name" value="Soluble_ligand-bd"/>
</dbReference>
<evidence type="ECO:0000256" key="7">
    <source>
        <dbReference type="ARBA" id="ARBA00022729"/>
    </source>
</evidence>
<organism evidence="19 20">
    <name type="scientific">Pedobacter chinensis</name>
    <dbReference type="NCBI Taxonomy" id="2282421"/>
    <lineage>
        <taxon>Bacteria</taxon>
        <taxon>Pseudomonadati</taxon>
        <taxon>Bacteroidota</taxon>
        <taxon>Sphingobacteriia</taxon>
        <taxon>Sphingobacteriales</taxon>
        <taxon>Sphingobacteriaceae</taxon>
        <taxon>Pedobacter</taxon>
    </lineage>
</organism>
<feature type="domain" description="Soluble ligand binding" evidence="17">
    <location>
        <begin position="395"/>
        <end position="439"/>
    </location>
</feature>
<evidence type="ECO:0000256" key="10">
    <source>
        <dbReference type="ARBA" id="ARBA00023114"/>
    </source>
</evidence>
<evidence type="ECO:0000256" key="6">
    <source>
        <dbReference type="ARBA" id="ARBA00022692"/>
    </source>
</evidence>
<comment type="caution">
    <text evidence="19">The sequence shown here is derived from an EMBL/GenBank/DDBJ whole genome shotgun (WGS) entry which is preliminary data.</text>
</comment>
<evidence type="ECO:0000256" key="1">
    <source>
        <dbReference type="ARBA" id="ARBA00004571"/>
    </source>
</evidence>
<feature type="domain" description="Soluble ligand binding" evidence="17">
    <location>
        <begin position="485"/>
        <end position="531"/>
    </location>
</feature>
<evidence type="ECO:0000256" key="14">
    <source>
        <dbReference type="ARBA" id="ARBA00023288"/>
    </source>
</evidence>
<keyword evidence="8" id="KW-0625">Polysaccharide transport</keyword>
<feature type="domain" description="Soluble ligand binding" evidence="17">
    <location>
        <begin position="583"/>
        <end position="619"/>
    </location>
</feature>
<comment type="similarity">
    <text evidence="2">Belongs to the BexD/CtrA/VexA family.</text>
</comment>
<dbReference type="Proteomes" id="UP000253961">
    <property type="component" value="Unassembled WGS sequence"/>
</dbReference>
<proteinExistence type="inferred from homology"/>
<dbReference type="InterPro" id="IPR003715">
    <property type="entry name" value="Poly_export_N"/>
</dbReference>
<feature type="transmembrane region" description="Helical" evidence="15">
    <location>
        <begin position="790"/>
        <end position="810"/>
    </location>
</feature>
<dbReference type="Gene3D" id="3.30.1950.10">
    <property type="entry name" value="wza like domain"/>
    <property type="match status" value="1"/>
</dbReference>
<dbReference type="GO" id="GO:0015288">
    <property type="term" value="F:porin activity"/>
    <property type="evidence" value="ECO:0007669"/>
    <property type="project" value="UniProtKB-KW"/>
</dbReference>
<dbReference type="PANTHER" id="PTHR33619">
    <property type="entry name" value="POLYSACCHARIDE EXPORT PROTEIN GFCE-RELATED"/>
    <property type="match status" value="1"/>
</dbReference>
<evidence type="ECO:0000256" key="2">
    <source>
        <dbReference type="ARBA" id="ARBA00009450"/>
    </source>
</evidence>
<keyword evidence="12" id="KW-0564">Palmitate</keyword>
<keyword evidence="4" id="KW-1134">Transmembrane beta strand</keyword>
<evidence type="ECO:0000256" key="3">
    <source>
        <dbReference type="ARBA" id="ARBA00022448"/>
    </source>
</evidence>
<dbReference type="Pfam" id="PF22461">
    <property type="entry name" value="SLBB_2"/>
    <property type="match status" value="1"/>
</dbReference>
<accession>A0A369PX97</accession>
<dbReference type="RefSeq" id="WP_115403861.1">
    <property type="nucleotide sequence ID" value="NZ_QPKV01000006.1"/>
</dbReference>
<feature type="domain" description="SLBB" evidence="18">
    <location>
        <begin position="229"/>
        <end position="306"/>
    </location>
</feature>
<name>A0A369PX97_9SPHI</name>
<evidence type="ECO:0000256" key="4">
    <source>
        <dbReference type="ARBA" id="ARBA00022452"/>
    </source>
</evidence>
<comment type="subcellular location">
    <subcellularLocation>
        <location evidence="1">Cell outer membrane</location>
        <topology evidence="1">Multi-pass membrane protein</topology>
    </subcellularLocation>
</comment>
<keyword evidence="13" id="KW-0998">Cell outer membrane</keyword>
<keyword evidence="9" id="KW-0406">Ion transport</keyword>
<keyword evidence="6 15" id="KW-0812">Transmembrane</keyword>
<evidence type="ECO:0000256" key="9">
    <source>
        <dbReference type="ARBA" id="ARBA00023065"/>
    </source>
</evidence>
<keyword evidence="10" id="KW-0626">Porin</keyword>
<dbReference type="Gene3D" id="3.10.560.10">
    <property type="entry name" value="Outer membrane lipoprotein wza domain like"/>
    <property type="match status" value="6"/>
</dbReference>
<evidence type="ECO:0000256" key="8">
    <source>
        <dbReference type="ARBA" id="ARBA00023047"/>
    </source>
</evidence>
<evidence type="ECO:0000256" key="11">
    <source>
        <dbReference type="ARBA" id="ARBA00023136"/>
    </source>
</evidence>
<keyword evidence="11 15" id="KW-0472">Membrane</keyword>
<keyword evidence="3" id="KW-0813">Transport</keyword>
<feature type="domain" description="Soluble ligand binding" evidence="17">
    <location>
        <begin position="316"/>
        <end position="357"/>
    </location>
</feature>
<keyword evidence="5" id="KW-0762">Sugar transport</keyword>
<reference evidence="19 20" key="1">
    <citation type="submission" date="2018-07" db="EMBL/GenBank/DDBJ databases">
        <title>Pedobacter sp. nov., isolated from soil.</title>
        <authorList>
            <person name="Zhou L.Y."/>
            <person name="Du Z.J."/>
        </authorList>
    </citation>
    <scope>NUCLEOTIDE SEQUENCE [LARGE SCALE GENOMIC DNA]</scope>
    <source>
        <strain evidence="19 20">JDX94</strain>
    </source>
</reference>
<gene>
    <name evidence="19" type="ORF">DU508_16320</name>
</gene>
<evidence type="ECO:0000313" key="19">
    <source>
        <dbReference type="EMBL" id="RDC55825.1"/>
    </source>
</evidence>
<evidence type="ECO:0000259" key="16">
    <source>
        <dbReference type="Pfam" id="PF02563"/>
    </source>
</evidence>